<reference evidence="5" key="1">
    <citation type="journal article" date="2014" name="Int. J. Syst. Evol. Microbiol.">
        <title>Complete genome sequence of Corynebacterium casei LMG S-19264T (=DSM 44701T), isolated from a smear-ripened cheese.</title>
        <authorList>
            <consortium name="US DOE Joint Genome Institute (JGI-PGF)"/>
            <person name="Walter F."/>
            <person name="Albersmeier A."/>
            <person name="Kalinowski J."/>
            <person name="Ruckert C."/>
        </authorList>
    </citation>
    <scope>NUCLEOTIDE SEQUENCE</scope>
    <source>
        <strain evidence="5">CGMCC 1.15519</strain>
    </source>
</reference>
<dbReference type="AlphaFoldDB" id="A0A917E799"/>
<evidence type="ECO:0000256" key="2">
    <source>
        <dbReference type="ARBA" id="ARBA00022803"/>
    </source>
</evidence>
<evidence type="ECO:0000313" key="6">
    <source>
        <dbReference type="Proteomes" id="UP000635071"/>
    </source>
</evidence>
<dbReference type="Gene3D" id="1.25.40.10">
    <property type="entry name" value="Tetratricopeptide repeat domain"/>
    <property type="match status" value="1"/>
</dbReference>
<feature type="chain" id="PRO_5037711833" description="Tetratricopeptide repeat protein" evidence="4">
    <location>
        <begin position="34"/>
        <end position="318"/>
    </location>
</feature>
<proteinExistence type="predicted"/>
<dbReference type="Proteomes" id="UP000635071">
    <property type="component" value="Unassembled WGS sequence"/>
</dbReference>
<dbReference type="InterPro" id="IPR052346">
    <property type="entry name" value="O-mannosyl-transferase_TMTC"/>
</dbReference>
<keyword evidence="6" id="KW-1185">Reference proteome</keyword>
<accession>A0A917E799</accession>
<gene>
    <name evidence="5" type="ORF">GCM10011529_16930</name>
</gene>
<dbReference type="PANTHER" id="PTHR44227:SF3">
    <property type="entry name" value="PROTEIN O-MANNOSYL-TRANSFERASE TMTC4"/>
    <property type="match status" value="1"/>
</dbReference>
<name>A0A917E799_9SPHN</name>
<dbReference type="PROSITE" id="PS50005">
    <property type="entry name" value="TPR"/>
    <property type="match status" value="1"/>
</dbReference>
<evidence type="ECO:0008006" key="7">
    <source>
        <dbReference type="Google" id="ProtNLM"/>
    </source>
</evidence>
<dbReference type="RefSeq" id="WP_188762513.1">
    <property type="nucleotide sequence ID" value="NZ_BMJM01000005.1"/>
</dbReference>
<evidence type="ECO:0000313" key="5">
    <source>
        <dbReference type="EMBL" id="GGE11181.1"/>
    </source>
</evidence>
<organism evidence="5 6">
    <name type="scientific">Sandarakinorhabdus glacialis</name>
    <dbReference type="NCBI Taxonomy" id="1614636"/>
    <lineage>
        <taxon>Bacteria</taxon>
        <taxon>Pseudomonadati</taxon>
        <taxon>Pseudomonadota</taxon>
        <taxon>Alphaproteobacteria</taxon>
        <taxon>Sphingomonadales</taxon>
        <taxon>Sphingosinicellaceae</taxon>
        <taxon>Sandarakinorhabdus</taxon>
    </lineage>
</organism>
<protein>
    <recommendedName>
        <fullName evidence="7">Tetratricopeptide repeat protein</fullName>
    </recommendedName>
</protein>
<evidence type="ECO:0000256" key="3">
    <source>
        <dbReference type="PROSITE-ProRule" id="PRU00339"/>
    </source>
</evidence>
<keyword evidence="2 3" id="KW-0802">TPR repeat</keyword>
<dbReference type="InterPro" id="IPR019734">
    <property type="entry name" value="TPR_rpt"/>
</dbReference>
<dbReference type="EMBL" id="BMJM01000005">
    <property type="protein sequence ID" value="GGE11181.1"/>
    <property type="molecule type" value="Genomic_DNA"/>
</dbReference>
<keyword evidence="4" id="KW-0732">Signal</keyword>
<dbReference type="SUPFAM" id="SSF48452">
    <property type="entry name" value="TPR-like"/>
    <property type="match status" value="1"/>
</dbReference>
<evidence type="ECO:0000256" key="4">
    <source>
        <dbReference type="SAM" id="SignalP"/>
    </source>
</evidence>
<feature type="repeat" description="TPR" evidence="3">
    <location>
        <begin position="150"/>
        <end position="183"/>
    </location>
</feature>
<dbReference type="PANTHER" id="PTHR44227">
    <property type="match status" value="1"/>
</dbReference>
<sequence length="318" mass="33308">MTPRPGAASRGALRFCRAALLITFLAAPLTAQAPPAGQMAAPATATTAPPAILALVDNAIREGRFDAAGTLIARSRIDGDSPQLQLRTAELFLATGDLAAAAIAFGDLLSLPGVAAAAGQGLGLVRLRQFDLPAAITALDAALALDPDLARAWTARGVAADRGRDWPAADAAYARAVALDPGSATILTNRGYSLMLRERFADAEVDLARAVALDPALKTAATNLRFARAMQGRYRDAFLGSTRGGLAADLNTVGFAAMARQDYATAETYFNRALALNSRFDRTAWANLEYLKSQTAPRTGVLPAAESGESNRRMQVAR</sequence>
<keyword evidence="1" id="KW-0677">Repeat</keyword>
<dbReference type="Pfam" id="PF13432">
    <property type="entry name" value="TPR_16"/>
    <property type="match status" value="1"/>
</dbReference>
<reference evidence="5" key="2">
    <citation type="submission" date="2020-09" db="EMBL/GenBank/DDBJ databases">
        <authorList>
            <person name="Sun Q."/>
            <person name="Zhou Y."/>
        </authorList>
    </citation>
    <scope>NUCLEOTIDE SEQUENCE</scope>
    <source>
        <strain evidence="5">CGMCC 1.15519</strain>
    </source>
</reference>
<evidence type="ECO:0000256" key="1">
    <source>
        <dbReference type="ARBA" id="ARBA00022737"/>
    </source>
</evidence>
<feature type="signal peptide" evidence="4">
    <location>
        <begin position="1"/>
        <end position="33"/>
    </location>
</feature>
<dbReference type="SMART" id="SM00028">
    <property type="entry name" value="TPR"/>
    <property type="match status" value="4"/>
</dbReference>
<comment type="caution">
    <text evidence="5">The sequence shown here is derived from an EMBL/GenBank/DDBJ whole genome shotgun (WGS) entry which is preliminary data.</text>
</comment>
<dbReference type="InterPro" id="IPR011990">
    <property type="entry name" value="TPR-like_helical_dom_sf"/>
</dbReference>